<dbReference type="InterPro" id="IPR016181">
    <property type="entry name" value="Acyl_CoA_acyltransferase"/>
</dbReference>
<dbReference type="PROSITE" id="PS51186">
    <property type="entry name" value="GNAT"/>
    <property type="match status" value="1"/>
</dbReference>
<dbReference type="EMBL" id="JACAQB010000006">
    <property type="protein sequence ID" value="NWB96743.1"/>
    <property type="molecule type" value="Genomic_DNA"/>
</dbReference>
<organism evidence="4 5">
    <name type="scientific">Pseudomonas gingeri</name>
    <dbReference type="NCBI Taxonomy" id="117681"/>
    <lineage>
        <taxon>Bacteria</taxon>
        <taxon>Pseudomonadati</taxon>
        <taxon>Pseudomonadota</taxon>
        <taxon>Gammaproteobacteria</taxon>
        <taxon>Pseudomonadales</taxon>
        <taxon>Pseudomonadaceae</taxon>
        <taxon>Pseudomonas</taxon>
    </lineage>
</organism>
<feature type="domain" description="N-acetyltransferase" evidence="3">
    <location>
        <begin position="5"/>
        <end position="152"/>
    </location>
</feature>
<dbReference type="Proteomes" id="UP000539985">
    <property type="component" value="Unassembled WGS sequence"/>
</dbReference>
<evidence type="ECO:0000313" key="5">
    <source>
        <dbReference type="Proteomes" id="UP000539985"/>
    </source>
</evidence>
<keyword evidence="2" id="KW-0012">Acyltransferase</keyword>
<reference evidence="4 5" key="1">
    <citation type="submission" date="2020-04" db="EMBL/GenBank/DDBJ databases">
        <title>Molecular characterization of pseudomonads from Agaricus bisporus reveal novel blotch 2 pathogens in Western Europe.</title>
        <authorList>
            <person name="Taparia T."/>
            <person name="Krijger M."/>
            <person name="Haynes E."/>
            <person name="Elpinstone J.G."/>
            <person name="Noble R."/>
            <person name="Van Der Wolf J."/>
        </authorList>
    </citation>
    <scope>NUCLEOTIDE SEQUENCE [LARGE SCALE GENOMIC DNA]</scope>
    <source>
        <strain evidence="4 5">H7001</strain>
    </source>
</reference>
<name>A0A7Y7XBB4_9PSED</name>
<dbReference type="Gene3D" id="3.40.630.30">
    <property type="match status" value="1"/>
</dbReference>
<dbReference type="SUPFAM" id="SSF55729">
    <property type="entry name" value="Acyl-CoA N-acyltransferases (Nat)"/>
    <property type="match status" value="1"/>
</dbReference>
<protein>
    <submittedName>
        <fullName evidence="4">GNAT family N-acetyltransferase</fullName>
    </submittedName>
</protein>
<dbReference type="PANTHER" id="PTHR43877">
    <property type="entry name" value="AMINOALKYLPHOSPHONATE N-ACETYLTRANSFERASE-RELATED-RELATED"/>
    <property type="match status" value="1"/>
</dbReference>
<evidence type="ECO:0000259" key="3">
    <source>
        <dbReference type="PROSITE" id="PS51186"/>
    </source>
</evidence>
<evidence type="ECO:0000256" key="2">
    <source>
        <dbReference type="ARBA" id="ARBA00023315"/>
    </source>
</evidence>
<dbReference type="InterPro" id="IPR050832">
    <property type="entry name" value="Bact_Acetyltransf"/>
</dbReference>
<dbReference type="RefSeq" id="WP_177102147.1">
    <property type="nucleotide sequence ID" value="NZ_JACAQB010000006.1"/>
</dbReference>
<evidence type="ECO:0000256" key="1">
    <source>
        <dbReference type="ARBA" id="ARBA00022679"/>
    </source>
</evidence>
<keyword evidence="1 4" id="KW-0808">Transferase</keyword>
<dbReference type="CDD" id="cd04301">
    <property type="entry name" value="NAT_SF"/>
    <property type="match status" value="1"/>
</dbReference>
<sequence length="156" mass="17181">MDAQTNIRRAVQDDAESIAALVAEAYSSYIPRIGKKPGPMLDDYREVVADFSVFVLAKDLEIMGVLVLMVQKPALLLENIAVLPRHKGQGIGKALMAFSEDYGRQAGCEAIELYTHQLMTENIALYKGLGYQETRRATENGFARVFMRKPIAAGSA</sequence>
<dbReference type="Pfam" id="PF00583">
    <property type="entry name" value="Acetyltransf_1"/>
    <property type="match status" value="1"/>
</dbReference>
<gene>
    <name evidence="4" type="ORF">HX882_12640</name>
</gene>
<accession>A0A7Y7XBB4</accession>
<dbReference type="GO" id="GO:0016747">
    <property type="term" value="F:acyltransferase activity, transferring groups other than amino-acyl groups"/>
    <property type="evidence" value="ECO:0007669"/>
    <property type="project" value="InterPro"/>
</dbReference>
<comment type="caution">
    <text evidence="4">The sequence shown here is derived from an EMBL/GenBank/DDBJ whole genome shotgun (WGS) entry which is preliminary data.</text>
</comment>
<dbReference type="PANTHER" id="PTHR43877:SF2">
    <property type="entry name" value="AMINOALKYLPHOSPHONATE N-ACETYLTRANSFERASE-RELATED"/>
    <property type="match status" value="1"/>
</dbReference>
<proteinExistence type="predicted"/>
<dbReference type="InterPro" id="IPR000182">
    <property type="entry name" value="GNAT_dom"/>
</dbReference>
<dbReference type="AlphaFoldDB" id="A0A7Y7XBB4"/>
<evidence type="ECO:0000313" key="4">
    <source>
        <dbReference type="EMBL" id="NWB96743.1"/>
    </source>
</evidence>